<feature type="transmembrane region" description="Helical" evidence="2">
    <location>
        <begin position="93"/>
        <end position="113"/>
    </location>
</feature>
<name>A0ABX1FZ43_9MICC</name>
<evidence type="ECO:0000256" key="1">
    <source>
        <dbReference type="SAM" id="MobiDB-lite"/>
    </source>
</evidence>
<feature type="region of interest" description="Disordered" evidence="1">
    <location>
        <begin position="262"/>
        <end position="478"/>
    </location>
</feature>
<dbReference type="RefSeq" id="WP_168150227.1">
    <property type="nucleotide sequence ID" value="NZ_JAAWVT010000001.1"/>
</dbReference>
<feature type="compositionally biased region" description="Low complexity" evidence="1">
    <location>
        <begin position="464"/>
        <end position="475"/>
    </location>
</feature>
<feature type="region of interest" description="Disordered" evidence="1">
    <location>
        <begin position="192"/>
        <end position="222"/>
    </location>
</feature>
<dbReference type="EMBL" id="JAAWVT010000001">
    <property type="protein sequence ID" value="NKG19213.1"/>
    <property type="molecule type" value="Genomic_DNA"/>
</dbReference>
<organism evidence="3 4">
    <name type="scientific">Paeniglutamicibacter terrestris</name>
    <dbReference type="NCBI Taxonomy" id="2723403"/>
    <lineage>
        <taxon>Bacteria</taxon>
        <taxon>Bacillati</taxon>
        <taxon>Actinomycetota</taxon>
        <taxon>Actinomycetes</taxon>
        <taxon>Micrococcales</taxon>
        <taxon>Micrococcaceae</taxon>
        <taxon>Paeniglutamicibacter</taxon>
    </lineage>
</organism>
<feature type="compositionally biased region" description="Low complexity" evidence="1">
    <location>
        <begin position="262"/>
        <end position="276"/>
    </location>
</feature>
<feature type="transmembrane region" description="Helical" evidence="2">
    <location>
        <begin position="125"/>
        <end position="145"/>
    </location>
</feature>
<comment type="caution">
    <text evidence="3">The sequence shown here is derived from an EMBL/GenBank/DDBJ whole genome shotgun (WGS) entry which is preliminary data.</text>
</comment>
<protein>
    <submittedName>
        <fullName evidence="3">Uncharacterized protein</fullName>
    </submittedName>
</protein>
<accession>A0ABX1FZ43</accession>
<feature type="transmembrane region" description="Helical" evidence="2">
    <location>
        <begin position="54"/>
        <end position="81"/>
    </location>
</feature>
<keyword evidence="4" id="KW-1185">Reference proteome</keyword>
<feature type="compositionally biased region" description="Low complexity" evidence="1">
    <location>
        <begin position="301"/>
        <end position="310"/>
    </location>
</feature>
<gene>
    <name evidence="3" type="ORF">HED64_00660</name>
</gene>
<feature type="transmembrane region" description="Helical" evidence="2">
    <location>
        <begin position="29"/>
        <end position="48"/>
    </location>
</feature>
<evidence type="ECO:0000256" key="2">
    <source>
        <dbReference type="SAM" id="Phobius"/>
    </source>
</evidence>
<keyword evidence="2" id="KW-0472">Membrane</keyword>
<evidence type="ECO:0000313" key="3">
    <source>
        <dbReference type="EMBL" id="NKG19213.1"/>
    </source>
</evidence>
<feature type="compositionally biased region" description="Polar residues" evidence="1">
    <location>
        <begin position="343"/>
        <end position="365"/>
    </location>
</feature>
<proteinExistence type="predicted"/>
<dbReference type="Proteomes" id="UP000746595">
    <property type="component" value="Unassembled WGS sequence"/>
</dbReference>
<reference evidence="3 4" key="1">
    <citation type="submission" date="2020-04" db="EMBL/GenBank/DDBJ databases">
        <title>Paeniglutamicibacter sp. ANT13_2, a novel actinomycete isolated from sediment in Antarctica.</title>
        <authorList>
            <person name="Sakdapetsiri C."/>
            <person name="Pinyakong O."/>
        </authorList>
    </citation>
    <scope>NUCLEOTIDE SEQUENCE [LARGE SCALE GENOMIC DNA]</scope>
    <source>
        <strain evidence="3 4">ANT13_2</strain>
    </source>
</reference>
<feature type="compositionally biased region" description="Basic and acidic residues" evidence="1">
    <location>
        <begin position="404"/>
        <end position="413"/>
    </location>
</feature>
<keyword evidence="2" id="KW-1133">Transmembrane helix</keyword>
<evidence type="ECO:0000313" key="4">
    <source>
        <dbReference type="Proteomes" id="UP000746595"/>
    </source>
</evidence>
<keyword evidence="2" id="KW-0812">Transmembrane</keyword>
<sequence>METVHAKAQGSQPDHTPKTVIGPLTARDVVVLLGGLLVLVGSFLPIPWSKTVAVNMWIFPGLPFHFFVSVLLPLAIAAGFLWRRLQGHSRVRVGSLSLDQAASVVAIIASAYFLNSYVASMAPAYLIGLFGGLAMVAGTTLASYLGAFRGDFVSGGESVLGSDVYPVPMTKKENKDAAAAAVATDDHEEFIGASSTGDYHAPSVPRTSHSSTATSDDAHSDDAHADHAHAVVDVDSHVEADPVAKVVTPVPAVKAPVVVAPTSTSASAAATDSSAADADETTPAESDNVLSEAEVADPKAKSAVAASAAENDAKLKAPTTGTEAARETQLKDVPAVKGETSDARATSAVSNDESASAGSPATEQKQSTKLDDVDVDAVAVNDAKNTTDVKGSEAPQSAGAARLTESEAPKETATDSPHAGAEESDKPAASLTATSAAQSPVAKTTTSGTEAKVPTPGATSGVKPAAQQSAAAHPATSLSPAAPVDIKATAALSRADIQAHQEAAEKAKARAAAESEQGFGARAEVHEPEEKHTSFWFALNAPRPVFHPGNGKQLTMMQPGTWILCLEDRGTEYLINQANGTPAVLRNLDDLQFPEK</sequence>
<feature type="compositionally biased region" description="Low complexity" evidence="1">
    <location>
        <begin position="428"/>
        <end position="437"/>
    </location>
</feature>